<evidence type="ECO:0000313" key="1">
    <source>
        <dbReference type="EMBL" id="KAL0850495.1"/>
    </source>
</evidence>
<dbReference type="EMBL" id="JBEDNZ010000003">
    <property type="protein sequence ID" value="KAL0850495.1"/>
    <property type="molecule type" value="Genomic_DNA"/>
</dbReference>
<reference evidence="1 2" key="1">
    <citation type="submission" date="2024-06" db="EMBL/GenBank/DDBJ databases">
        <title>A chromosome-level genome assembly of beet webworm, Loxostege sticticalis.</title>
        <authorList>
            <person name="Zhang Y."/>
        </authorList>
    </citation>
    <scope>NUCLEOTIDE SEQUENCE [LARGE SCALE GENOMIC DNA]</scope>
    <source>
        <strain evidence="1">AQ028</strain>
        <tissue evidence="1">Male pupae</tissue>
    </source>
</reference>
<evidence type="ECO:0000313" key="2">
    <source>
        <dbReference type="Proteomes" id="UP001549921"/>
    </source>
</evidence>
<accession>A0ABD0TML4</accession>
<sequence length="158" mass="18090">MSNGTGNILALIFNLRTATQVKQFVGSKPSVKKEDKKGKKAKLTTANDIMGDDSDDPAEDIYGTDDLNSYIYRRVANGYTKQYKNDQTGTHYIDLKIYECKELENVKPKQRWRKSILTLKTKSDNNTDAWRHLVNFLKDVKLQFKDVPVSFVNTSNHP</sequence>
<organism evidence="1 2">
    <name type="scientific">Loxostege sticticalis</name>
    <name type="common">Beet webworm moth</name>
    <dbReference type="NCBI Taxonomy" id="481309"/>
    <lineage>
        <taxon>Eukaryota</taxon>
        <taxon>Metazoa</taxon>
        <taxon>Ecdysozoa</taxon>
        <taxon>Arthropoda</taxon>
        <taxon>Hexapoda</taxon>
        <taxon>Insecta</taxon>
        <taxon>Pterygota</taxon>
        <taxon>Neoptera</taxon>
        <taxon>Endopterygota</taxon>
        <taxon>Lepidoptera</taxon>
        <taxon>Glossata</taxon>
        <taxon>Ditrysia</taxon>
        <taxon>Pyraloidea</taxon>
        <taxon>Crambidae</taxon>
        <taxon>Pyraustinae</taxon>
        <taxon>Loxostege</taxon>
    </lineage>
</organism>
<dbReference type="AlphaFoldDB" id="A0ABD0TML4"/>
<name>A0ABD0TML4_LOXSC</name>
<proteinExistence type="predicted"/>
<protein>
    <submittedName>
        <fullName evidence="1">Uncharacterized protein</fullName>
    </submittedName>
</protein>
<dbReference type="Proteomes" id="UP001549921">
    <property type="component" value="Unassembled WGS sequence"/>
</dbReference>
<gene>
    <name evidence="1" type="ORF">ABMA28_012287</name>
</gene>
<comment type="caution">
    <text evidence="1">The sequence shown here is derived from an EMBL/GenBank/DDBJ whole genome shotgun (WGS) entry which is preliminary data.</text>
</comment>